<feature type="compositionally biased region" description="Basic residues" evidence="1">
    <location>
        <begin position="826"/>
        <end position="837"/>
    </location>
</feature>
<gene>
    <name evidence="2" type="ORF">AK812_SmicGene3498</name>
</gene>
<dbReference type="EMBL" id="LSRX01000041">
    <property type="protein sequence ID" value="OLQ12588.1"/>
    <property type="molecule type" value="Genomic_DNA"/>
</dbReference>
<dbReference type="Proteomes" id="UP000186817">
    <property type="component" value="Unassembled WGS sequence"/>
</dbReference>
<evidence type="ECO:0000313" key="3">
    <source>
        <dbReference type="Proteomes" id="UP000186817"/>
    </source>
</evidence>
<reference evidence="2 3" key="1">
    <citation type="submission" date="2016-02" db="EMBL/GenBank/DDBJ databases">
        <title>Genome analysis of coral dinoflagellate symbionts highlights evolutionary adaptations to a symbiotic lifestyle.</title>
        <authorList>
            <person name="Aranda M."/>
            <person name="Li Y."/>
            <person name="Liew Y.J."/>
            <person name="Baumgarten S."/>
            <person name="Simakov O."/>
            <person name="Wilson M."/>
            <person name="Piel J."/>
            <person name="Ashoor H."/>
            <person name="Bougouffa S."/>
            <person name="Bajic V.B."/>
            <person name="Ryu T."/>
            <person name="Ravasi T."/>
            <person name="Bayer T."/>
            <person name="Micklem G."/>
            <person name="Kim H."/>
            <person name="Bhak J."/>
            <person name="Lajeunesse T.C."/>
            <person name="Voolstra C.R."/>
        </authorList>
    </citation>
    <scope>NUCLEOTIDE SEQUENCE [LARGE SCALE GENOMIC DNA]</scope>
    <source>
        <strain evidence="2 3">CCMP2467</strain>
    </source>
</reference>
<organism evidence="2 3">
    <name type="scientific">Symbiodinium microadriaticum</name>
    <name type="common">Dinoflagellate</name>
    <name type="synonym">Zooxanthella microadriatica</name>
    <dbReference type="NCBI Taxonomy" id="2951"/>
    <lineage>
        <taxon>Eukaryota</taxon>
        <taxon>Sar</taxon>
        <taxon>Alveolata</taxon>
        <taxon>Dinophyceae</taxon>
        <taxon>Suessiales</taxon>
        <taxon>Symbiodiniaceae</taxon>
        <taxon>Symbiodinium</taxon>
    </lineage>
</organism>
<name>A0A1Q9EYR3_SYMMI</name>
<proteinExistence type="predicted"/>
<evidence type="ECO:0000256" key="1">
    <source>
        <dbReference type="SAM" id="MobiDB-lite"/>
    </source>
</evidence>
<keyword evidence="3" id="KW-1185">Reference proteome</keyword>
<protein>
    <submittedName>
        <fullName evidence="2">Uncharacterized protein</fullName>
    </submittedName>
</protein>
<accession>A0A1Q9EYR3</accession>
<dbReference type="AlphaFoldDB" id="A0A1Q9EYR3"/>
<feature type="region of interest" description="Disordered" evidence="1">
    <location>
        <begin position="812"/>
        <end position="866"/>
    </location>
</feature>
<sequence>MTSKRGVEEGGVDDLMFRANLWQLGVRPKTAWEAPGLLMTVLGDNKTSPVPRPKFEWPEASIMDSQVLEKDAAEAAERPAGSKVVKKGWLKASAASKAWRDSLDEARTAALQMWKVLQSGDATRLGRILQTVESDSELHTSLRDTFAGKATSTLKSRAGSLLVFSRWKASVEGRETVAIFPLLEKDAYEYLCHSRREGAPRSRIVKFVESVGFARGLLGADVEAVLSSPSVKGACAPTGPPQPTRKKVPLTVLEITLLERMAHAADPYSQDAIIAGLVCVVLHCRLRWSDAMHMESEPVLDLFDQVHGFFEGKLHSHKTAAAMNFRLLPVVAILPGVSGLNWATKYLENRKKQRLTAGPRVPFQPAPLSWGGWAAFPFDSTLGSVWLREKLKAANPTPERLLTIATHSLKATLLSWMSRAPAPGDIQRRAGYHLSAGERNPAEYERDGQTAVLHFLQGMLVCMAIIAGQSAVSDGPKDETEARSDDGEESEISELGEACHSEAEQAAAEEVVTKVSRCLGREERSDDDHVAFRHLFSGVVHLAKREGPDFEGEIQAVLHMLGVGLQQEESCVVTRRGDQTHAAKLRRLYMESFTMAAAELKRQTEATEYDTPRKLPTQELAARLELLQKQIRPLIIKDRLEPSHALINAAAQMVEDSRVKYIPWVMCTTRGQEINAVKELSSMKVWQPDKHGMIREVERGPTMQATVGSELEVHQALRRRGIAYAVAQVMSFTVHEELVAFLFNEFQKDPPDGYEKVSLAQVAQADREVHVRLGELTRGGLGPTVDGLPLDKPLKEVIGMASVMWLLMPRAKRSAPSGSGETPLKTPKKKTKRKRKDTKADKDDDDETTTPPPAPHPEAKKRPKRVAMPRLLIGGAPEDDEGHALCFGFNLGTCQAWQVVTRQSCSGRGCEADIRK</sequence>
<comment type="caution">
    <text evidence="2">The sequence shown here is derived from an EMBL/GenBank/DDBJ whole genome shotgun (WGS) entry which is preliminary data.</text>
</comment>
<dbReference type="OrthoDB" id="447914at2759"/>
<evidence type="ECO:0000313" key="2">
    <source>
        <dbReference type="EMBL" id="OLQ12588.1"/>
    </source>
</evidence>